<organism evidence="5 8">
    <name type="scientific">Salmonella enterica subsp. arizonae</name>
    <dbReference type="NCBI Taxonomy" id="59203"/>
    <lineage>
        <taxon>Bacteria</taxon>
        <taxon>Pseudomonadati</taxon>
        <taxon>Pseudomonadota</taxon>
        <taxon>Gammaproteobacteria</taxon>
        <taxon>Enterobacterales</taxon>
        <taxon>Enterobacteriaceae</taxon>
        <taxon>Salmonella</taxon>
    </lineage>
</organism>
<dbReference type="EMBL" id="VXJW01000001">
    <property type="protein sequence ID" value="KAA8666169.1"/>
    <property type="molecule type" value="Genomic_DNA"/>
</dbReference>
<dbReference type="AlphaFoldDB" id="A0A2X4TLC8"/>
<feature type="region of interest" description="Disordered" evidence="2">
    <location>
        <begin position="84"/>
        <end position="103"/>
    </location>
</feature>
<evidence type="ECO:0000313" key="8">
    <source>
        <dbReference type="Proteomes" id="UP000248731"/>
    </source>
</evidence>
<reference evidence="3" key="4">
    <citation type="submission" date="2019-10" db="EMBL/GenBank/DDBJ databases">
        <authorList>
            <consortium name="NCBI Pathogen Detection Project"/>
        </authorList>
    </citation>
    <scope>NUCLEOTIDE SEQUENCE</scope>
    <source>
        <strain evidence="3">Salmonella enterica</strain>
    </source>
</reference>
<feature type="transmembrane region" description="Helical" evidence="1">
    <location>
        <begin position="16"/>
        <end position="41"/>
    </location>
</feature>
<keyword evidence="1" id="KW-1133">Transmembrane helix</keyword>
<evidence type="ECO:0000256" key="1">
    <source>
        <dbReference type="HAMAP-Rule" id="MF_00857"/>
    </source>
</evidence>
<comment type="similarity">
    <text evidence="1">Belongs to the DrpB family.</text>
</comment>
<evidence type="ECO:0000313" key="4">
    <source>
        <dbReference type="EMBL" id="KAA8666169.1"/>
    </source>
</evidence>
<evidence type="ECO:0000313" key="5">
    <source>
        <dbReference type="EMBL" id="SQI23228.1"/>
    </source>
</evidence>
<dbReference type="GO" id="GO:0051301">
    <property type="term" value="P:cell division"/>
    <property type="evidence" value="ECO:0007669"/>
    <property type="project" value="UniProtKB-KW"/>
</dbReference>
<dbReference type="Proteomes" id="UP000254124">
    <property type="component" value="Unassembled WGS sequence"/>
</dbReference>
<dbReference type="Proteomes" id="UP000248731">
    <property type="component" value="Chromosome 1"/>
</dbReference>
<dbReference type="EMBL" id="LS483466">
    <property type="protein sequence ID" value="SQI23228.1"/>
    <property type="molecule type" value="Genomic_DNA"/>
</dbReference>
<evidence type="ECO:0000313" key="10">
    <source>
        <dbReference type="Proteomes" id="UP000254762"/>
    </source>
</evidence>
<sequence>MSTREEKATRSMGGKLALWVFYTFCVYFIWVMARYVWLISVIQVEPVLGPNGAPVSVTEKWLNALSLGVVWLILGSIAWYTRPRKGLTFPSDTKPEMRNQAGM</sequence>
<keyword evidence="1" id="KW-0997">Cell inner membrane</keyword>
<dbReference type="EMBL" id="UGXD01000002">
    <property type="protein sequence ID" value="SUG32719.1"/>
    <property type="molecule type" value="Genomic_DNA"/>
</dbReference>
<keyword evidence="1" id="KW-1003">Cell membrane</keyword>
<keyword evidence="1" id="KW-0131">Cell cycle</keyword>
<reference evidence="8 9" key="2">
    <citation type="submission" date="2018-06" db="EMBL/GenBank/DDBJ databases">
        <authorList>
            <consortium name="Pathogen Informatics"/>
            <person name="Doyle S."/>
        </authorList>
    </citation>
    <scope>NUCLEOTIDE SEQUENCE [LARGE SCALE GENOMIC DNA]</scope>
    <source>
        <strain evidence="6 9">NCTC7295</strain>
        <strain evidence="7 10">NCTC7304</strain>
        <strain evidence="5 8">NCTC7307</strain>
    </source>
</reference>
<comment type="function">
    <text evidence="1">A non-essential division protein that localizes to the septal ring in low ionic strength medium.</text>
</comment>
<evidence type="ECO:0000313" key="11">
    <source>
        <dbReference type="Proteomes" id="UP000322837"/>
    </source>
</evidence>
<evidence type="ECO:0000256" key="2">
    <source>
        <dbReference type="SAM" id="MobiDB-lite"/>
    </source>
</evidence>
<dbReference type="EMBL" id="UGWZ01000001">
    <property type="protein sequence ID" value="SUG14510.1"/>
    <property type="molecule type" value="Genomic_DNA"/>
</dbReference>
<feature type="transmembrane region" description="Helical" evidence="1">
    <location>
        <begin position="61"/>
        <end position="80"/>
    </location>
</feature>
<evidence type="ECO:0000313" key="6">
    <source>
        <dbReference type="EMBL" id="SUG14510.1"/>
    </source>
</evidence>
<reference evidence="4 11" key="3">
    <citation type="submission" date="2019-09" db="EMBL/GenBank/DDBJ databases">
        <title>Draft genome sequence of various Type strains from the CCUG.</title>
        <authorList>
            <person name="Pineiro-Iglesias B."/>
            <person name="Tunovic T."/>
            <person name="Unosson C."/>
            <person name="Inganas E."/>
            <person name="Ohlen M."/>
            <person name="Cardew S."/>
            <person name="Jensie-Markopoulos S."/>
            <person name="Salva-Serra F."/>
            <person name="Jaen-Luchoro D."/>
            <person name="Karlsson R."/>
            <person name="Svensson-Stadler L."/>
            <person name="Chun J."/>
            <person name="Moore E."/>
        </authorList>
    </citation>
    <scope>NUCLEOTIDE SEQUENCE [LARGE SCALE GENOMIC DNA]</scope>
    <source>
        <strain evidence="4 11">CCUG 6322T</strain>
    </source>
</reference>
<reference evidence="3" key="1">
    <citation type="journal article" date="2018" name="Genome Biol.">
        <title>SKESA: strategic k-mer extension for scrupulous assemblies.</title>
        <authorList>
            <person name="Souvorov A."/>
            <person name="Agarwala R."/>
            <person name="Lipman D.J."/>
        </authorList>
    </citation>
    <scope>NUCLEOTIDE SEQUENCE</scope>
    <source>
        <strain evidence="3">Salmonella enterica</strain>
    </source>
</reference>
<evidence type="ECO:0000313" key="9">
    <source>
        <dbReference type="Proteomes" id="UP000254124"/>
    </source>
</evidence>
<proteinExistence type="inferred from homology"/>
<protein>
    <recommendedName>
        <fullName evidence="1">Cell division protein DrpB</fullName>
    </recommendedName>
    <alternativeName>
        <fullName evidence="1">Division ring protein B</fullName>
    </alternativeName>
</protein>
<dbReference type="Proteomes" id="UP000322837">
    <property type="component" value="Unassembled WGS sequence"/>
</dbReference>
<gene>
    <name evidence="5" type="primary">yedR</name>
    <name evidence="1" type="synonym">drpB</name>
    <name evidence="4" type="ORF">F4V61_04475</name>
    <name evidence="3" type="ORF">GBZ58_16845</name>
    <name evidence="6" type="ORF">NCTC7295_02146</name>
    <name evidence="7" type="ORF">NCTC7304_02169</name>
    <name evidence="5" type="ORF">NCTC7307_02290</name>
</gene>
<dbReference type="RefSeq" id="WP_072159169.1">
    <property type="nucleotide sequence ID" value="NZ_CBCSDD010000021.1"/>
</dbReference>
<keyword evidence="1" id="KW-0132">Cell division</keyword>
<dbReference type="HAMAP" id="MF_00857">
    <property type="entry name" value="DrpB"/>
    <property type="match status" value="1"/>
</dbReference>
<keyword evidence="8" id="KW-1185">Reference proteome</keyword>
<dbReference type="NCBIfam" id="NF038392">
    <property type="entry name" value="div_DrpB_YedR"/>
    <property type="match status" value="1"/>
</dbReference>
<accession>A0A2X4TLC8</accession>
<dbReference type="GO" id="GO:0005886">
    <property type="term" value="C:plasma membrane"/>
    <property type="evidence" value="ECO:0007669"/>
    <property type="project" value="UniProtKB-SubCell"/>
</dbReference>
<keyword evidence="1" id="KW-0812">Transmembrane</keyword>
<evidence type="ECO:0000313" key="7">
    <source>
        <dbReference type="EMBL" id="SUG32719.1"/>
    </source>
</evidence>
<dbReference type="Proteomes" id="UP000254762">
    <property type="component" value="Unassembled WGS sequence"/>
</dbReference>
<name>A0A2X4TLC8_SALER</name>
<evidence type="ECO:0000313" key="3">
    <source>
        <dbReference type="EMBL" id="HAB4462189.1"/>
    </source>
</evidence>
<dbReference type="EMBL" id="DAAGTC010000011">
    <property type="protein sequence ID" value="HAB4462189.1"/>
    <property type="molecule type" value="Genomic_DNA"/>
</dbReference>
<keyword evidence="1" id="KW-0472">Membrane</keyword>
<comment type="subcellular location">
    <subcellularLocation>
        <location evidence="1">Cell inner membrane</location>
        <topology evidence="1">Multi-pass membrane protein</topology>
    </subcellularLocation>
    <text evidence="1">Localizes to the septal ring before constriction, only when cells are grown at low ionic strength.</text>
</comment>
<dbReference type="InterPro" id="IPR046385">
    <property type="entry name" value="DrpB"/>
</dbReference>